<proteinExistence type="predicted"/>
<evidence type="ECO:0008006" key="5">
    <source>
        <dbReference type="Google" id="ProtNLM"/>
    </source>
</evidence>
<dbReference type="Gene3D" id="3.40.50.1110">
    <property type="entry name" value="SGNH hydrolase"/>
    <property type="match status" value="1"/>
</dbReference>
<organism evidence="3 4">
    <name type="scientific">Paenibacillus wenxiniae</name>
    <dbReference type="NCBI Taxonomy" id="1636843"/>
    <lineage>
        <taxon>Bacteria</taxon>
        <taxon>Bacillati</taxon>
        <taxon>Bacillota</taxon>
        <taxon>Bacilli</taxon>
        <taxon>Bacillales</taxon>
        <taxon>Paenibacillaceae</taxon>
        <taxon>Paenibacillus</taxon>
    </lineage>
</organism>
<accession>A0ABW4RNZ0</accession>
<dbReference type="SUPFAM" id="SSF52266">
    <property type="entry name" value="SGNH hydrolase"/>
    <property type="match status" value="1"/>
</dbReference>
<protein>
    <recommendedName>
        <fullName evidence="5">Acyltransferase</fullName>
    </recommendedName>
</protein>
<dbReference type="InterPro" id="IPR036514">
    <property type="entry name" value="SGNH_hydro_sf"/>
</dbReference>
<comment type="caution">
    <text evidence="3">The sequence shown here is derived from an EMBL/GenBank/DDBJ whole genome shotgun (WGS) entry which is preliminary data.</text>
</comment>
<keyword evidence="2" id="KW-0812">Transmembrane</keyword>
<keyword evidence="2" id="KW-0472">Membrane</keyword>
<keyword evidence="4" id="KW-1185">Reference proteome</keyword>
<feature type="region of interest" description="Disordered" evidence="1">
    <location>
        <begin position="51"/>
        <end position="88"/>
    </location>
</feature>
<dbReference type="EMBL" id="JBHUEH010000032">
    <property type="protein sequence ID" value="MFD1887784.1"/>
    <property type="molecule type" value="Genomic_DNA"/>
</dbReference>
<evidence type="ECO:0000256" key="2">
    <source>
        <dbReference type="SAM" id="Phobius"/>
    </source>
</evidence>
<sequence length="249" mass="26753">MNRKNAWAAKLAWVITALTISAAVIWLFGVMIQKERQQTVGDTAIVYNADAARIDSPPPSSESSPSLDTENGHSVESTKAISSTNAESSNTIAGGAGVTMIGDSVTVGIAPYLQEKLPQMTIDGKVGRQMSQATEEINKLTAMGKLGDYVIVELGNNGPFSPEQLRSVLQSLSGVKRVLLVTTRVPEAWEDTVNTTITQVGQEFPNVQIVDWYGASAGKDRYFYNDGVHLKPAGSRYYTSLLVAALGKE</sequence>
<reference evidence="4" key="1">
    <citation type="journal article" date="2019" name="Int. J. Syst. Evol. Microbiol.">
        <title>The Global Catalogue of Microorganisms (GCM) 10K type strain sequencing project: providing services to taxonomists for standard genome sequencing and annotation.</title>
        <authorList>
            <consortium name="The Broad Institute Genomics Platform"/>
            <consortium name="The Broad Institute Genome Sequencing Center for Infectious Disease"/>
            <person name="Wu L."/>
            <person name="Ma J."/>
        </authorList>
    </citation>
    <scope>NUCLEOTIDE SEQUENCE [LARGE SCALE GENOMIC DNA]</scope>
    <source>
        <strain evidence="4">CCUG 54950</strain>
    </source>
</reference>
<gene>
    <name evidence="3" type="ORF">ACFSC9_20095</name>
</gene>
<dbReference type="RefSeq" id="WP_347323928.1">
    <property type="nucleotide sequence ID" value="NZ_JBCGUH010000002.1"/>
</dbReference>
<evidence type="ECO:0000256" key="1">
    <source>
        <dbReference type="SAM" id="MobiDB-lite"/>
    </source>
</evidence>
<evidence type="ECO:0000313" key="3">
    <source>
        <dbReference type="EMBL" id="MFD1887784.1"/>
    </source>
</evidence>
<feature type="transmembrane region" description="Helical" evidence="2">
    <location>
        <begin position="12"/>
        <end position="32"/>
    </location>
</feature>
<dbReference type="CDD" id="cd01840">
    <property type="entry name" value="SGNH_hydrolase_yrhL_like"/>
    <property type="match status" value="1"/>
</dbReference>
<keyword evidence="2" id="KW-1133">Transmembrane helix</keyword>
<evidence type="ECO:0000313" key="4">
    <source>
        <dbReference type="Proteomes" id="UP001597233"/>
    </source>
</evidence>
<feature type="compositionally biased region" description="Polar residues" evidence="1">
    <location>
        <begin position="67"/>
        <end position="88"/>
    </location>
</feature>
<dbReference type="Proteomes" id="UP001597233">
    <property type="component" value="Unassembled WGS sequence"/>
</dbReference>
<name>A0ABW4RNZ0_9BACL</name>